<dbReference type="GO" id="GO:0043565">
    <property type="term" value="F:sequence-specific DNA binding"/>
    <property type="evidence" value="ECO:0007669"/>
    <property type="project" value="TreeGrafter"/>
</dbReference>
<dbReference type="GO" id="GO:0006351">
    <property type="term" value="P:DNA-templated transcription"/>
    <property type="evidence" value="ECO:0007669"/>
    <property type="project" value="TreeGrafter"/>
</dbReference>
<dbReference type="RefSeq" id="WP_091585497.1">
    <property type="nucleotide sequence ID" value="NZ_FMXM01000026.1"/>
</dbReference>
<dbReference type="InterPro" id="IPR000847">
    <property type="entry name" value="LysR_HTH_N"/>
</dbReference>
<dbReference type="CDD" id="cd08422">
    <property type="entry name" value="PBP2_CrgA_like"/>
    <property type="match status" value="1"/>
</dbReference>
<dbReference type="Gene3D" id="1.10.10.10">
    <property type="entry name" value="Winged helix-like DNA-binding domain superfamily/Winged helix DNA-binding domain"/>
    <property type="match status" value="1"/>
</dbReference>
<protein>
    <submittedName>
        <fullName evidence="6">DNA-binding transcriptional regulator, LysR family</fullName>
    </submittedName>
</protein>
<dbReference type="Pfam" id="PF00126">
    <property type="entry name" value="HTH_1"/>
    <property type="match status" value="1"/>
</dbReference>
<keyword evidence="4" id="KW-0804">Transcription</keyword>
<feature type="domain" description="HTH lysR-type" evidence="5">
    <location>
        <begin position="1"/>
        <end position="59"/>
    </location>
</feature>
<evidence type="ECO:0000256" key="4">
    <source>
        <dbReference type="ARBA" id="ARBA00023163"/>
    </source>
</evidence>
<evidence type="ECO:0000256" key="1">
    <source>
        <dbReference type="ARBA" id="ARBA00009437"/>
    </source>
</evidence>
<dbReference type="SUPFAM" id="SSF53850">
    <property type="entry name" value="Periplasmic binding protein-like II"/>
    <property type="match status" value="1"/>
</dbReference>
<evidence type="ECO:0000259" key="5">
    <source>
        <dbReference type="PROSITE" id="PS50931"/>
    </source>
</evidence>
<dbReference type="SUPFAM" id="SSF46785">
    <property type="entry name" value="Winged helix' DNA-binding domain"/>
    <property type="match status" value="1"/>
</dbReference>
<dbReference type="PANTHER" id="PTHR30537:SF5">
    <property type="entry name" value="HTH-TYPE TRANSCRIPTIONAL ACTIVATOR TTDR-RELATED"/>
    <property type="match status" value="1"/>
</dbReference>
<dbReference type="Gene3D" id="3.40.190.290">
    <property type="match status" value="1"/>
</dbReference>
<accession>A0A1G5ZRK4</accession>
<dbReference type="AlphaFoldDB" id="A0A1G5ZRK4"/>
<evidence type="ECO:0000313" key="6">
    <source>
        <dbReference type="EMBL" id="SDA97431.1"/>
    </source>
</evidence>
<dbReference type="InterPro" id="IPR036388">
    <property type="entry name" value="WH-like_DNA-bd_sf"/>
</dbReference>
<evidence type="ECO:0000256" key="2">
    <source>
        <dbReference type="ARBA" id="ARBA00023015"/>
    </source>
</evidence>
<reference evidence="6 7" key="1">
    <citation type="submission" date="2016-10" db="EMBL/GenBank/DDBJ databases">
        <authorList>
            <person name="de Groot N.N."/>
        </authorList>
    </citation>
    <scope>NUCLEOTIDE SEQUENCE [LARGE SCALE GENOMIC DNA]</scope>
    <source>
        <strain evidence="6 7">CGMCC 1.12097</strain>
    </source>
</reference>
<keyword evidence="3 6" id="KW-0238">DNA-binding</keyword>
<proteinExistence type="inferred from homology"/>
<dbReference type="InterPro" id="IPR005119">
    <property type="entry name" value="LysR_subst-bd"/>
</dbReference>
<dbReference type="Proteomes" id="UP000198588">
    <property type="component" value="Unassembled WGS sequence"/>
</dbReference>
<name>A0A1G5ZRK4_9HYPH</name>
<dbReference type="PANTHER" id="PTHR30537">
    <property type="entry name" value="HTH-TYPE TRANSCRIPTIONAL REGULATOR"/>
    <property type="match status" value="1"/>
</dbReference>
<evidence type="ECO:0000313" key="7">
    <source>
        <dbReference type="Proteomes" id="UP000198588"/>
    </source>
</evidence>
<dbReference type="Pfam" id="PF03466">
    <property type="entry name" value="LysR_substrate"/>
    <property type="match status" value="1"/>
</dbReference>
<dbReference type="EMBL" id="FMXM01000026">
    <property type="protein sequence ID" value="SDA97431.1"/>
    <property type="molecule type" value="Genomic_DNA"/>
</dbReference>
<dbReference type="InterPro" id="IPR058163">
    <property type="entry name" value="LysR-type_TF_proteobact-type"/>
</dbReference>
<sequence>MDRLACDRMLVAVIERRSLSAAAQKLGVSSGQASKLVSRLEEELGVQLLHRTTRSVSPTEAGRAYFERIKSLLEEMDELDSTIRSASGAPRGRLVMSVPITFGTQVLAPLLAEFARAHPLIELDVSFSDRVVNLVEEGFDLALRIGTLRDSTLIARKLCPIRLVTTAAPSYLHAFGAPDRPRDVTGHACILDTNFADGASWRFARGLTVPIRGRLRFSNAEACAAAAAIGLVLVQGPSFVAGERIRTGQLVPVLADHEADPMALWAVYTTGRHLAAKVRVMVDFLVSHFQDSPPWDQGW</sequence>
<evidence type="ECO:0000256" key="3">
    <source>
        <dbReference type="ARBA" id="ARBA00023125"/>
    </source>
</evidence>
<dbReference type="InterPro" id="IPR036390">
    <property type="entry name" value="WH_DNA-bd_sf"/>
</dbReference>
<keyword evidence="2" id="KW-0805">Transcription regulation</keyword>
<gene>
    <name evidence="6" type="ORF">SAMN02927914_05886</name>
</gene>
<dbReference type="STRING" id="1165689.SAMN02927914_05886"/>
<comment type="similarity">
    <text evidence="1">Belongs to the LysR transcriptional regulatory family.</text>
</comment>
<organism evidence="6 7">
    <name type="scientific">Mesorhizobium qingshengii</name>
    <dbReference type="NCBI Taxonomy" id="1165689"/>
    <lineage>
        <taxon>Bacteria</taxon>
        <taxon>Pseudomonadati</taxon>
        <taxon>Pseudomonadota</taxon>
        <taxon>Alphaproteobacteria</taxon>
        <taxon>Hyphomicrobiales</taxon>
        <taxon>Phyllobacteriaceae</taxon>
        <taxon>Mesorhizobium</taxon>
    </lineage>
</organism>
<dbReference type="PROSITE" id="PS50931">
    <property type="entry name" value="HTH_LYSR"/>
    <property type="match status" value="1"/>
</dbReference>
<dbReference type="FunFam" id="1.10.10.10:FF:000001">
    <property type="entry name" value="LysR family transcriptional regulator"/>
    <property type="match status" value="1"/>
</dbReference>
<dbReference type="OrthoDB" id="9813056at2"/>
<dbReference type="GO" id="GO:0003700">
    <property type="term" value="F:DNA-binding transcription factor activity"/>
    <property type="evidence" value="ECO:0007669"/>
    <property type="project" value="InterPro"/>
</dbReference>